<evidence type="ECO:0000259" key="6">
    <source>
        <dbReference type="Pfam" id="PF01138"/>
    </source>
</evidence>
<evidence type="ECO:0000256" key="5">
    <source>
        <dbReference type="ARBA" id="ARBA00023242"/>
    </source>
</evidence>
<protein>
    <submittedName>
        <fullName evidence="9">RNase_PH domain-containing protein</fullName>
    </submittedName>
</protein>
<dbReference type="GO" id="GO:0003723">
    <property type="term" value="F:RNA binding"/>
    <property type="evidence" value="ECO:0007669"/>
    <property type="project" value="TreeGrafter"/>
</dbReference>
<proteinExistence type="inferred from homology"/>
<dbReference type="InterPro" id="IPR050080">
    <property type="entry name" value="RNase_PH"/>
</dbReference>
<dbReference type="GO" id="GO:0071051">
    <property type="term" value="P:poly(A)-dependent snoRNA 3'-end processing"/>
    <property type="evidence" value="ECO:0007669"/>
    <property type="project" value="TreeGrafter"/>
</dbReference>
<dbReference type="SUPFAM" id="SSF54211">
    <property type="entry name" value="Ribosomal protein S5 domain 2-like"/>
    <property type="match status" value="1"/>
</dbReference>
<evidence type="ECO:0000313" key="7">
    <source>
        <dbReference type="EMBL" id="VDN21820.1"/>
    </source>
</evidence>
<accession>A0A183DWU9</accession>
<keyword evidence="4" id="KW-0271">Exosome</keyword>
<dbReference type="GO" id="GO:0034475">
    <property type="term" value="P:U4 snRNA 3'-end processing"/>
    <property type="evidence" value="ECO:0007669"/>
    <property type="project" value="TreeGrafter"/>
</dbReference>
<keyword evidence="3" id="KW-0698">rRNA processing</keyword>
<evidence type="ECO:0000256" key="1">
    <source>
        <dbReference type="ARBA" id="ARBA00004123"/>
    </source>
</evidence>
<dbReference type="InterPro" id="IPR027408">
    <property type="entry name" value="PNPase/RNase_PH_dom_sf"/>
</dbReference>
<organism evidence="9">
    <name type="scientific">Gongylonema pulchrum</name>
    <dbReference type="NCBI Taxonomy" id="637853"/>
    <lineage>
        <taxon>Eukaryota</taxon>
        <taxon>Metazoa</taxon>
        <taxon>Ecdysozoa</taxon>
        <taxon>Nematoda</taxon>
        <taxon>Chromadorea</taxon>
        <taxon>Rhabditida</taxon>
        <taxon>Spirurina</taxon>
        <taxon>Spiruromorpha</taxon>
        <taxon>Spiruroidea</taxon>
        <taxon>Gongylonematidae</taxon>
        <taxon>Gongylonema</taxon>
    </lineage>
</organism>
<dbReference type="PANTHER" id="PTHR11953">
    <property type="entry name" value="EXOSOME COMPLEX COMPONENT"/>
    <property type="match status" value="1"/>
</dbReference>
<gene>
    <name evidence="7" type="ORF">GPUH_LOCUS13190</name>
</gene>
<reference evidence="9" key="1">
    <citation type="submission" date="2016-06" db="UniProtKB">
        <authorList>
            <consortium name="WormBaseParasite"/>
        </authorList>
    </citation>
    <scope>IDENTIFICATION</scope>
</reference>
<dbReference type="InterPro" id="IPR001247">
    <property type="entry name" value="ExoRNase_PH_dom1"/>
</dbReference>
<dbReference type="Proteomes" id="UP000271098">
    <property type="component" value="Unassembled WGS sequence"/>
</dbReference>
<evidence type="ECO:0000256" key="4">
    <source>
        <dbReference type="ARBA" id="ARBA00022835"/>
    </source>
</evidence>
<feature type="domain" description="Exoribonuclease phosphorolytic" evidence="6">
    <location>
        <begin position="8"/>
        <end position="45"/>
    </location>
</feature>
<dbReference type="GO" id="GO:0006364">
    <property type="term" value="P:rRNA processing"/>
    <property type="evidence" value="ECO:0007669"/>
    <property type="project" value="UniProtKB-KW"/>
</dbReference>
<evidence type="ECO:0000313" key="8">
    <source>
        <dbReference type="Proteomes" id="UP000271098"/>
    </source>
</evidence>
<dbReference type="GO" id="GO:0016075">
    <property type="term" value="P:rRNA catabolic process"/>
    <property type="evidence" value="ECO:0007669"/>
    <property type="project" value="TreeGrafter"/>
</dbReference>
<dbReference type="AlphaFoldDB" id="A0A183DWU9"/>
<dbReference type="Gene3D" id="3.30.230.70">
    <property type="entry name" value="GHMP Kinase, N-terminal domain"/>
    <property type="match status" value="1"/>
</dbReference>
<name>A0A183DWU9_9BILA</name>
<dbReference type="PANTHER" id="PTHR11953:SF1">
    <property type="entry name" value="EXOSOME COMPLEX COMPONENT RRP46"/>
    <property type="match status" value="1"/>
</dbReference>
<dbReference type="GO" id="GO:0005730">
    <property type="term" value="C:nucleolus"/>
    <property type="evidence" value="ECO:0007669"/>
    <property type="project" value="TreeGrafter"/>
</dbReference>
<evidence type="ECO:0000256" key="2">
    <source>
        <dbReference type="ARBA" id="ARBA00006678"/>
    </source>
</evidence>
<evidence type="ECO:0000256" key="3">
    <source>
        <dbReference type="ARBA" id="ARBA00022552"/>
    </source>
</evidence>
<dbReference type="OrthoDB" id="27298at2759"/>
<reference evidence="7 8" key="2">
    <citation type="submission" date="2018-11" db="EMBL/GenBank/DDBJ databases">
        <authorList>
            <consortium name="Pathogen Informatics"/>
        </authorList>
    </citation>
    <scope>NUCLEOTIDE SEQUENCE [LARGE SCALE GENOMIC DNA]</scope>
</reference>
<evidence type="ECO:0000313" key="9">
    <source>
        <dbReference type="WBParaSite" id="GPUH_0001320501-mRNA-1"/>
    </source>
</evidence>
<dbReference type="WBParaSite" id="GPUH_0001320501-mRNA-1">
    <property type="protein sequence ID" value="GPUH_0001320501-mRNA-1"/>
    <property type="gene ID" value="GPUH_0001320501"/>
</dbReference>
<sequence>MSSRIQKLRDLRAQLSFLSRADGSCALEQGATVVWCGINGPGDAPISKRLTERLFIDATRLVNAALEHSVDRVQYSRAVLTVTVHQLQDDGSTVRIRLNTQKGEKLFDRKLSCVFSKN</sequence>
<keyword evidence="5" id="KW-0539">Nucleus</keyword>
<dbReference type="GO" id="GO:0000177">
    <property type="term" value="C:cytoplasmic exosome (RNase complex)"/>
    <property type="evidence" value="ECO:0007669"/>
    <property type="project" value="TreeGrafter"/>
</dbReference>
<dbReference type="GO" id="GO:0071028">
    <property type="term" value="P:nuclear mRNA surveillance"/>
    <property type="evidence" value="ECO:0007669"/>
    <property type="project" value="TreeGrafter"/>
</dbReference>
<dbReference type="GO" id="GO:0000176">
    <property type="term" value="C:nuclear exosome (RNase complex)"/>
    <property type="evidence" value="ECO:0007669"/>
    <property type="project" value="TreeGrafter"/>
</dbReference>
<dbReference type="EMBL" id="UYRT01079997">
    <property type="protein sequence ID" value="VDN21820.1"/>
    <property type="molecule type" value="Genomic_DNA"/>
</dbReference>
<comment type="similarity">
    <text evidence="2">Belongs to the RNase PH family.</text>
</comment>
<comment type="subcellular location">
    <subcellularLocation>
        <location evidence="1">Nucleus</location>
    </subcellularLocation>
</comment>
<dbReference type="Pfam" id="PF01138">
    <property type="entry name" value="RNase_PH"/>
    <property type="match status" value="1"/>
</dbReference>
<dbReference type="InterPro" id="IPR020568">
    <property type="entry name" value="Ribosomal_Su5_D2-typ_SF"/>
</dbReference>
<keyword evidence="8" id="KW-1185">Reference proteome</keyword>